<sequence>MKISHRLVLAALGLVLSTAVHSSPLETLYESQDADAFFASAVPAAEAGDAEALFLLGKAHHTGQGTPRDLERAAGYYQRARQKGSARATHNLGLIALDDGHKTEAITLFQEALSAGLKLPTLRNLGRAYAPDHPSYRALLQRPVEAAGRSGDAYAEAYRLTSSVNDAFDASSQYYRAWFFARHAMPREHETFDHAALRERAVRWLRIGMDGDLAPAWTNYGVLLMEEGDFEAARPALERGAAKGVPVAHYHLSGMARNRDEALDHMERAALLGLRQAHRPAQQQLQDRYQDETDLDVLARAVERMDALREKSTETFVPRSLAQRLAWGRFVAGVAATAGVLPDRPVRLRACGLDLVQVYGDTFNLGANSAWRLVTYTRFDEATETGVTGRVDPRGCATSAGDLPPSVTTALRGGAVLALHFVNFTLPLAATVEPRRVVLSLGPVDGPRPE</sequence>
<dbReference type="PANTHER" id="PTHR45011:SF1">
    <property type="entry name" value="DAP3-BINDING CELL DEATH ENHANCER 1"/>
    <property type="match status" value="1"/>
</dbReference>
<dbReference type="SUPFAM" id="SSF81901">
    <property type="entry name" value="HCP-like"/>
    <property type="match status" value="1"/>
</dbReference>
<organism evidence="1 2">
    <name type="scientific">Piscinibacter gummiphilus</name>
    <dbReference type="NCBI Taxonomy" id="946333"/>
    <lineage>
        <taxon>Bacteria</taxon>
        <taxon>Pseudomonadati</taxon>
        <taxon>Pseudomonadota</taxon>
        <taxon>Betaproteobacteria</taxon>
        <taxon>Burkholderiales</taxon>
        <taxon>Sphaerotilaceae</taxon>
        <taxon>Piscinibacter</taxon>
    </lineage>
</organism>
<dbReference type="Pfam" id="PF08238">
    <property type="entry name" value="Sel1"/>
    <property type="match status" value="2"/>
</dbReference>
<keyword evidence="2" id="KW-1185">Reference proteome</keyword>
<dbReference type="RefSeq" id="WP_085753718.1">
    <property type="nucleotide sequence ID" value="NZ_BSPR01000017.1"/>
</dbReference>
<accession>A0A1W6LGQ6</accession>
<dbReference type="InterPro" id="IPR006597">
    <property type="entry name" value="Sel1-like"/>
</dbReference>
<reference evidence="1 2" key="1">
    <citation type="submission" date="2016-04" db="EMBL/GenBank/DDBJ databases">
        <title>Complete genome sequence of natural rubber-degrading, novel Gram-negative bacterium, Rhizobacter gummiphilus strain NS21.</title>
        <authorList>
            <person name="Tabata M."/>
            <person name="Kasai D."/>
            <person name="Fukuda M."/>
        </authorList>
    </citation>
    <scope>NUCLEOTIDE SEQUENCE [LARGE SCALE GENOMIC DNA]</scope>
    <source>
        <strain evidence="1 2">NS21</strain>
    </source>
</reference>
<dbReference type="InterPro" id="IPR019734">
    <property type="entry name" value="TPR_rpt"/>
</dbReference>
<dbReference type="PANTHER" id="PTHR45011">
    <property type="entry name" value="DAP3-BINDING CELL DEATH ENHANCER 1"/>
    <property type="match status" value="1"/>
</dbReference>
<dbReference type="Proteomes" id="UP000193427">
    <property type="component" value="Chromosome"/>
</dbReference>
<dbReference type="STRING" id="946333.A4W93_27795"/>
<protein>
    <submittedName>
        <fullName evidence="1">Uncharacterized protein</fullName>
    </submittedName>
</protein>
<dbReference type="AlphaFoldDB" id="A0A1W6LGQ6"/>
<proteinExistence type="predicted"/>
<dbReference type="EMBL" id="CP015118">
    <property type="protein sequence ID" value="ARN23398.1"/>
    <property type="molecule type" value="Genomic_DNA"/>
</dbReference>
<dbReference type="InterPro" id="IPR052748">
    <property type="entry name" value="ISR_Activator"/>
</dbReference>
<gene>
    <name evidence="1" type="ORF">A4W93_27795</name>
</gene>
<dbReference type="SMART" id="SM00671">
    <property type="entry name" value="SEL1"/>
    <property type="match status" value="3"/>
</dbReference>
<name>A0A1W6LGQ6_9BURK</name>
<dbReference type="InterPro" id="IPR011990">
    <property type="entry name" value="TPR-like_helical_dom_sf"/>
</dbReference>
<dbReference type="Gene3D" id="1.25.40.10">
    <property type="entry name" value="Tetratricopeptide repeat domain"/>
    <property type="match status" value="2"/>
</dbReference>
<evidence type="ECO:0000313" key="2">
    <source>
        <dbReference type="Proteomes" id="UP000193427"/>
    </source>
</evidence>
<dbReference type="Pfam" id="PF13181">
    <property type="entry name" value="TPR_8"/>
    <property type="match status" value="1"/>
</dbReference>
<evidence type="ECO:0000313" key="1">
    <source>
        <dbReference type="EMBL" id="ARN23398.1"/>
    </source>
</evidence>
<dbReference type="KEGG" id="rgu:A4W93_27795"/>